<evidence type="ECO:0000313" key="8">
    <source>
        <dbReference type="EMBL" id="TDV56137.1"/>
    </source>
</evidence>
<comment type="caution">
    <text evidence="8">The sequence shown here is derived from an EMBL/GenBank/DDBJ whole genome shotgun (WGS) entry which is preliminary data.</text>
</comment>
<dbReference type="Pfam" id="PF03704">
    <property type="entry name" value="BTAD"/>
    <property type="match status" value="1"/>
</dbReference>
<dbReference type="GO" id="GO:0043531">
    <property type="term" value="F:ADP binding"/>
    <property type="evidence" value="ECO:0007669"/>
    <property type="project" value="InterPro"/>
</dbReference>
<dbReference type="Gene3D" id="1.25.40.10">
    <property type="entry name" value="Tetratricopeptide repeat domain"/>
    <property type="match status" value="2"/>
</dbReference>
<dbReference type="InterPro" id="IPR019734">
    <property type="entry name" value="TPR_rpt"/>
</dbReference>
<gene>
    <name evidence="8" type="ORF">CLV71_102203</name>
</gene>
<dbReference type="PROSITE" id="PS51755">
    <property type="entry name" value="OMPR_PHOB"/>
    <property type="match status" value="1"/>
</dbReference>
<organism evidence="8 9">
    <name type="scientific">Actinophytocola oryzae</name>
    <dbReference type="NCBI Taxonomy" id="502181"/>
    <lineage>
        <taxon>Bacteria</taxon>
        <taxon>Bacillati</taxon>
        <taxon>Actinomycetota</taxon>
        <taxon>Actinomycetes</taxon>
        <taxon>Pseudonocardiales</taxon>
        <taxon>Pseudonocardiaceae</taxon>
    </lineage>
</organism>
<evidence type="ECO:0000313" key="9">
    <source>
        <dbReference type="Proteomes" id="UP000294927"/>
    </source>
</evidence>
<dbReference type="SMART" id="SM00028">
    <property type="entry name" value="TPR"/>
    <property type="match status" value="5"/>
</dbReference>
<dbReference type="SMART" id="SM01043">
    <property type="entry name" value="BTAD"/>
    <property type="match status" value="1"/>
</dbReference>
<dbReference type="InterPro" id="IPR027417">
    <property type="entry name" value="P-loop_NTPase"/>
</dbReference>
<dbReference type="SUPFAM" id="SSF52540">
    <property type="entry name" value="P-loop containing nucleoside triphosphate hydrolases"/>
    <property type="match status" value="1"/>
</dbReference>
<keyword evidence="3 6" id="KW-0238">DNA-binding</keyword>
<evidence type="ECO:0000256" key="1">
    <source>
        <dbReference type="ARBA" id="ARBA00005820"/>
    </source>
</evidence>
<evidence type="ECO:0000256" key="6">
    <source>
        <dbReference type="PROSITE-ProRule" id="PRU01091"/>
    </source>
</evidence>
<evidence type="ECO:0000259" key="7">
    <source>
        <dbReference type="PROSITE" id="PS51755"/>
    </source>
</evidence>
<dbReference type="SMART" id="SM00862">
    <property type="entry name" value="Trans_reg_C"/>
    <property type="match status" value="1"/>
</dbReference>
<keyword evidence="5" id="KW-0802">TPR repeat</keyword>
<dbReference type="PANTHER" id="PTHR35807">
    <property type="entry name" value="TRANSCRIPTIONAL REGULATOR REDD-RELATED"/>
    <property type="match status" value="1"/>
</dbReference>
<evidence type="ECO:0000256" key="4">
    <source>
        <dbReference type="ARBA" id="ARBA00023163"/>
    </source>
</evidence>
<dbReference type="GO" id="GO:0003677">
    <property type="term" value="F:DNA binding"/>
    <property type="evidence" value="ECO:0007669"/>
    <property type="project" value="UniProtKB-UniRule"/>
</dbReference>
<dbReference type="Pfam" id="PF13424">
    <property type="entry name" value="TPR_12"/>
    <property type="match status" value="1"/>
</dbReference>
<dbReference type="GO" id="GO:0000160">
    <property type="term" value="P:phosphorelay signal transduction system"/>
    <property type="evidence" value="ECO:0007669"/>
    <property type="project" value="InterPro"/>
</dbReference>
<dbReference type="InterPro" id="IPR001867">
    <property type="entry name" value="OmpR/PhoB-type_DNA-bd"/>
</dbReference>
<dbReference type="AlphaFoldDB" id="A0A4R7W3E4"/>
<feature type="DNA-binding region" description="OmpR/PhoB-type" evidence="6">
    <location>
        <begin position="1"/>
        <end position="90"/>
    </location>
</feature>
<dbReference type="PANTHER" id="PTHR35807:SF1">
    <property type="entry name" value="TRANSCRIPTIONAL REGULATOR REDD"/>
    <property type="match status" value="1"/>
</dbReference>
<dbReference type="EMBL" id="SOCP01000002">
    <property type="protein sequence ID" value="TDV56137.1"/>
    <property type="molecule type" value="Genomic_DNA"/>
</dbReference>
<dbReference type="Gene3D" id="3.40.50.300">
    <property type="entry name" value="P-loop containing nucleotide triphosphate hydrolases"/>
    <property type="match status" value="1"/>
</dbReference>
<feature type="domain" description="OmpR/PhoB-type" evidence="7">
    <location>
        <begin position="1"/>
        <end position="90"/>
    </location>
</feature>
<dbReference type="InterPro" id="IPR005158">
    <property type="entry name" value="BTAD"/>
</dbReference>
<dbReference type="PROSITE" id="PS50005">
    <property type="entry name" value="TPR"/>
    <property type="match status" value="1"/>
</dbReference>
<accession>A0A4R7W3E4</accession>
<keyword evidence="2" id="KW-0805">Transcription regulation</keyword>
<dbReference type="PRINTS" id="PR00364">
    <property type="entry name" value="DISEASERSIST"/>
</dbReference>
<comment type="similarity">
    <text evidence="1">Belongs to the AfsR/DnrI/RedD regulatory family.</text>
</comment>
<reference evidence="8 9" key="1">
    <citation type="submission" date="2019-03" db="EMBL/GenBank/DDBJ databases">
        <title>Genomic Encyclopedia of Archaeal and Bacterial Type Strains, Phase II (KMG-II): from individual species to whole genera.</title>
        <authorList>
            <person name="Goeker M."/>
        </authorList>
    </citation>
    <scope>NUCLEOTIDE SEQUENCE [LARGE SCALE GENOMIC DNA]</scope>
    <source>
        <strain evidence="8 9">DSM 45499</strain>
    </source>
</reference>
<dbReference type="CDD" id="cd15831">
    <property type="entry name" value="BTAD"/>
    <property type="match status" value="1"/>
</dbReference>
<evidence type="ECO:0000256" key="5">
    <source>
        <dbReference type="PROSITE-ProRule" id="PRU00339"/>
    </source>
</evidence>
<dbReference type="SUPFAM" id="SSF46894">
    <property type="entry name" value="C-terminal effector domain of the bipartite response regulators"/>
    <property type="match status" value="1"/>
</dbReference>
<dbReference type="InterPro" id="IPR011990">
    <property type="entry name" value="TPR-like_helical_dom_sf"/>
</dbReference>
<dbReference type="InterPro" id="IPR051677">
    <property type="entry name" value="AfsR-DnrI-RedD_regulator"/>
</dbReference>
<name>A0A4R7W3E4_9PSEU</name>
<keyword evidence="4" id="KW-0804">Transcription</keyword>
<proteinExistence type="inferred from homology"/>
<dbReference type="Proteomes" id="UP000294927">
    <property type="component" value="Unassembled WGS sequence"/>
</dbReference>
<protein>
    <submittedName>
        <fullName evidence="8">DNA-binding SARP family transcriptional activator</fullName>
    </submittedName>
</protein>
<dbReference type="SUPFAM" id="SSF48452">
    <property type="entry name" value="TPR-like"/>
    <property type="match status" value="3"/>
</dbReference>
<dbReference type="Gene3D" id="1.10.10.10">
    <property type="entry name" value="Winged helix-like DNA-binding domain superfamily/Winged helix DNA-binding domain"/>
    <property type="match status" value="1"/>
</dbReference>
<sequence>MELRLFGELEVWSAGRSLEAGTPRQQAVLAALVVDARRPVAIDTLVNRVWDDRLPANPRAVLYSHLSRIRRLLGPSVCLERRPAGYVLDIDPDLVDLHRFRRLVDQGHDDRRDDGVRLAALTEALGLWRGEPLCGLSGAWVTQVRDSWHQRRLDAVMLWAQTELRLGHPAAVTAFLPDLAAEYPLVEPIEALLILALHATGRGAEALDRYTAVRQRLADELGTDPGPELRAAHQAVLATTSTSVTGDRAAGAPIPRQLPAAPRAFTGREAELSFLTTVADAADRQGGTMVVSAIGGTGGIGKTWLAVRWAHDNVDRFADGQLFTDLRGFSPAEQPAPPADVLGGFLHALGVDRDRQPAGLDARAELYRSLMAGRRMLVVLDNAVSTEQVIPLLPGGAHCMVVVTSRNQLGGLAARHGAFPVHLDALSNPEARTLLATALGADRVDADPSAIAELVELCGGFPLALGVITARAATNPHLPLRDVVADLRALGLDALDSDDHTASLPAVLSWSLHHLTDRHREVFALLGIAPGPDTGLPAAAALTGLPERETHAVLRVLVEASLVDRGSGGRYGMHALVRDYATSTAATLLPHARETALRRVLDFYADTANAADRLLNPHRDPTPFEPPTSGARPHFLPDPPAAWAWFDTEHACLLAAQQTAAAHLWHLTVCSLAASLYTFHYRRGHRHDHVTVCRAAADAAAHLPDPTAFTYTHRHLGRAYANLGDHDNAFDHLHKAVALAEHHQDLLEQAHTHDALAWAWELRGDERRALDHARHALDRYRTSDVPKWTARALNNVGWSAARVGDYDTARDHCQAALALHRRHRNTMGEATTLDSLGYIEHHSGHHHQAIDHYQHALILYRDFGHAYEIANTLADLGHPRAALGQTEQACAAWREALRLYREQHRDDDATWIQHELDKLDPRPTR</sequence>
<dbReference type="InterPro" id="IPR036388">
    <property type="entry name" value="WH-like_DNA-bd_sf"/>
</dbReference>
<feature type="repeat" description="TPR" evidence="5">
    <location>
        <begin position="710"/>
        <end position="743"/>
    </location>
</feature>
<evidence type="ECO:0000256" key="2">
    <source>
        <dbReference type="ARBA" id="ARBA00023015"/>
    </source>
</evidence>
<dbReference type="InterPro" id="IPR016032">
    <property type="entry name" value="Sig_transdc_resp-reg_C-effctor"/>
</dbReference>
<keyword evidence="9" id="KW-1185">Reference proteome</keyword>
<dbReference type="Pfam" id="PF13181">
    <property type="entry name" value="TPR_8"/>
    <property type="match status" value="1"/>
</dbReference>
<evidence type="ECO:0000256" key="3">
    <source>
        <dbReference type="ARBA" id="ARBA00023125"/>
    </source>
</evidence>
<dbReference type="RefSeq" id="WP_243866233.1">
    <property type="nucleotide sequence ID" value="NZ_SOCP01000002.1"/>
</dbReference>
<dbReference type="GO" id="GO:0006355">
    <property type="term" value="P:regulation of DNA-templated transcription"/>
    <property type="evidence" value="ECO:0007669"/>
    <property type="project" value="InterPro"/>
</dbReference>